<dbReference type="GO" id="GO:0016705">
    <property type="term" value="F:oxidoreductase activity, acting on paired donors, with incorporation or reduction of molecular oxygen"/>
    <property type="evidence" value="ECO:0007669"/>
    <property type="project" value="InterPro"/>
</dbReference>
<dbReference type="Gene3D" id="1.10.630.10">
    <property type="entry name" value="Cytochrome P450"/>
    <property type="match status" value="8"/>
</dbReference>
<dbReference type="EMBL" id="JBBCAQ010000022">
    <property type="protein sequence ID" value="KAK7590720.1"/>
    <property type="molecule type" value="Genomic_DNA"/>
</dbReference>
<dbReference type="GO" id="GO:0005789">
    <property type="term" value="C:endoplasmic reticulum membrane"/>
    <property type="evidence" value="ECO:0007669"/>
    <property type="project" value="UniProtKB-SubCell"/>
</dbReference>
<feature type="binding site" description="axial binding residue" evidence="14">
    <location>
        <position position="448"/>
    </location>
    <ligand>
        <name>heme</name>
        <dbReference type="ChEBI" id="CHEBI:30413"/>
    </ligand>
    <ligandPart>
        <name>Fe</name>
        <dbReference type="ChEBI" id="CHEBI:18248"/>
    </ligandPart>
</feature>
<sequence length="2200" mass="252386">MSVLVIAILTTICLPFLLPFFIKKYRFRKLINKLPGPDDPLIFGSAMELLKCPADKRLELTDRYFRKYGDLFRRWIGYEAVVGIGNAEDAQVILSSTINIDKSMVYKFLEPWLGTGLLTSTGKKWAERRKMLTPAFHFSTLNSFFGTMVENCDIFLEKLEAKENCQEFDMYSFVNNCSLDIICETAMGVKVRAQDGDSEYASSLKELAEIVLKRFFSPWLWMDWIYFFTSQFKKEQTDLNTVHRFTLKVIDQKKREQQEETKSLLKESDDENKSEKKKPFLKLLLDILDKRGETFSNSDLREEVDTFMFEGHDTVSSATSWAIFLIGLYPDIQENIFQEIYSIFGDSDRSPTMDDIRQMKYLEMVIKESLRLYPAVPFISRELTEDVILGGYRVPAGAVADINIYQIHRNAKYYEKPNEFYPEHFTPESSSSRHPFAFIPFSAGPRNCIGQKFATLEEKLLLSSLIRKYKIEALQNFDNISRVAELVLRPGNGIKVRISRRHMRLELTDKYFKKYGDLFRRWLGNKAVVGIGNAEDAKVILSSAININKSMRYRFLEPWLGTGLLTSTGKKWAERRKVLTPAFHFSTLNSFFGTMVENCDIFLEKLEAKENCEEFDIYSYVNNCSLDIICETAMGVTVRAQEGGSEYASSIKKLAEIVIKRFVSPWLWTDWIYSFTSQFKKEQTVLNTVHGFTLKVIEQKKREQEETIRLHKESNEENKSEKKKPFLKLLLDILDKRGETFSNSDVREEVDTFMFEGHDTVSSATSWAIFLIGLYPDIQENIFQEIYSIFGDSDRSPTMDDIRQMKYLEMVIKEALRLYPAVPNISRELTEDVVLGGHRVPAGAVIEINIYRLHRNAKYYKKPDEFYPEHFTPENSSSRHPFAFIPFSAGPRNCIGQKFATLEEKLLLSSLIRKYKIETLQNFDNISRVVELVLHPGNGIKVIEQKKREQEETKSLHKESDEENKSEKKKPFLKLLLDILDKRGETFSNSDLREEVDTFMFTGHDTVSSATSWAIFLIGLYPDIQENIFQEIHSIFGDSDRSPTMDDICQMKYLEMVIKESLRLYPTVPFIGRELIEDVVLGGYRVPAGAVVQINIYQLHRNAKYYEKPNEFYPEHFTQENSSSRHPIAFIPFSAGPRNCIGQKFATLAEKLLLSSLIRKYKIQALQNFDNISRVAELVLRPGNGIKTILTCRKNITKAFTYKLLDRWLATGLLMSSGSKWATRRKLLTPAFHFSILNTFMGVIADNCSLLLDTLKVEENQNEFDIHPYISNCALDIICETTMGVKINAKSVNSEYLESINEMADITKRRLHQKNKAFLDLLLDISEENGDTFTDSDLREEVNTFLFTGHDTVTVATSWAIYLIGSHPAVQEKIFEELNTVFGSSERPPTRADIHQLTYLDMVIKESLRLYPPGFTTARTLSTDMTFRGYKVPAGTIMEIYIFQIHRDPKHYENPLKFDPEHFSAENSSKRHPFAFIPFSAGPRNCIGQKFAMLEEKILLSTLLRRYRIESLQKAEDLILLPALVLTPGNGIKGFTITLEGLSYCDHSSNEYVNLDNLKIWPNLTSSGYIDIQKDMPLAATVSLHQKNKAFLDLLLDISEENGDTFTDSDLREEVNTFLFTGHDTVTVATSWAIYLIGSHPAVQEKIFEELNTVFGSSERPPTRADIHQLTYLDMVIKESLRLYPPGFTTARTLSTDMTFRGYKVPAGTIMEIYIFQIHRDPKHYENPLKFDPEHFSAENSSKRHPFAFIPFSAGPRNCIGQKFAMLEEKILLSTLLRRYRIESLQKAEDLILLPALVLTPGNGIKGFTITLEGLSYCDHSSNEYVNLDNLKIWPNLTSSGYIDIQKDMPLAATIILTCRKNITKAITYKVLDKWLATGLVMSSGSKWATRRKLLTPAFHFSILNTFMGVITENCSLLLDKLKVEENQNEFDIHPYISNCALDIICETTMGVKINAKSANSEYLESMPQKNKAFLDLLLDISEENGDTFTDSDLREEVNTFLFAGHDTVTVAASWAIYLIGSHPDVQEKIFQELNTVFGSSERPPSRADIHQLTYLDMVIKETLRLYPPVFSTLRTLSTDMTFRGYKVPAGTTMEINIFQIHRDPKHYENPLKFDPEHFSAENSTKRHPFAFIPFSAGPRNCIGQKFAILEEKILLSTLLRRYRIESLQKAEDLILLPELVLTPGNGMKVRISRRLSSTK</sequence>
<evidence type="ECO:0000256" key="8">
    <source>
        <dbReference type="ARBA" id="ARBA00022824"/>
    </source>
</evidence>
<dbReference type="CDD" id="cd20628">
    <property type="entry name" value="CYP4"/>
    <property type="match status" value="4"/>
</dbReference>
<comment type="cofactor">
    <cofactor evidence="1 14">
        <name>heme</name>
        <dbReference type="ChEBI" id="CHEBI:30413"/>
    </cofactor>
</comment>
<evidence type="ECO:0000256" key="6">
    <source>
        <dbReference type="ARBA" id="ARBA00022617"/>
    </source>
</evidence>
<keyword evidence="12" id="KW-0503">Monooxygenase</keyword>
<organism evidence="16 17">
    <name type="scientific">Parthenolecanium corni</name>
    <dbReference type="NCBI Taxonomy" id="536013"/>
    <lineage>
        <taxon>Eukaryota</taxon>
        <taxon>Metazoa</taxon>
        <taxon>Ecdysozoa</taxon>
        <taxon>Arthropoda</taxon>
        <taxon>Hexapoda</taxon>
        <taxon>Insecta</taxon>
        <taxon>Pterygota</taxon>
        <taxon>Neoptera</taxon>
        <taxon>Paraneoptera</taxon>
        <taxon>Hemiptera</taxon>
        <taxon>Sternorrhyncha</taxon>
        <taxon>Coccoidea</taxon>
        <taxon>Coccidae</taxon>
        <taxon>Parthenolecanium</taxon>
    </lineage>
</organism>
<reference evidence="16 17" key="1">
    <citation type="submission" date="2024-03" db="EMBL/GenBank/DDBJ databases">
        <title>Adaptation during the transition from Ophiocordyceps entomopathogen to insect associate is accompanied by gene loss and intensified selection.</title>
        <authorList>
            <person name="Ward C.M."/>
            <person name="Onetto C.A."/>
            <person name="Borneman A.R."/>
        </authorList>
    </citation>
    <scope>NUCLEOTIDE SEQUENCE [LARGE SCALE GENOMIC DNA]</scope>
    <source>
        <strain evidence="16">AWRI1</strain>
        <tissue evidence="16">Single Adult Female</tissue>
    </source>
</reference>
<gene>
    <name evidence="16" type="ORF">V9T40_002333</name>
</gene>
<dbReference type="InterPro" id="IPR050196">
    <property type="entry name" value="Cytochrome_P450_Monoox"/>
</dbReference>
<evidence type="ECO:0000256" key="9">
    <source>
        <dbReference type="ARBA" id="ARBA00022848"/>
    </source>
</evidence>
<protein>
    <recommendedName>
        <fullName evidence="18">Cytochrome P450</fullName>
    </recommendedName>
</protein>
<evidence type="ECO:0000256" key="4">
    <source>
        <dbReference type="ARBA" id="ARBA00004406"/>
    </source>
</evidence>
<evidence type="ECO:0000256" key="13">
    <source>
        <dbReference type="ARBA" id="ARBA00023136"/>
    </source>
</evidence>
<dbReference type="SUPFAM" id="SSF48264">
    <property type="entry name" value="Cytochrome P450"/>
    <property type="match status" value="6"/>
</dbReference>
<feature type="region of interest" description="Disordered" evidence="15">
    <location>
        <begin position="944"/>
        <end position="965"/>
    </location>
</feature>
<dbReference type="InterPro" id="IPR017972">
    <property type="entry name" value="Cyt_P450_CS"/>
</dbReference>
<evidence type="ECO:0000313" key="16">
    <source>
        <dbReference type="EMBL" id="KAK7590720.1"/>
    </source>
</evidence>
<comment type="function">
    <text evidence="2">May be involved in the metabolism of insect hormones and in the breakdown of synthetic insecticides.</text>
</comment>
<evidence type="ECO:0000256" key="2">
    <source>
        <dbReference type="ARBA" id="ARBA00003690"/>
    </source>
</evidence>
<dbReference type="PANTHER" id="PTHR24291:SF189">
    <property type="entry name" value="CYTOCHROME P450 4C3-RELATED"/>
    <property type="match status" value="1"/>
</dbReference>
<keyword evidence="13" id="KW-0472">Membrane</keyword>
<keyword evidence="10" id="KW-0560">Oxidoreductase</keyword>
<dbReference type="InterPro" id="IPR002401">
    <property type="entry name" value="Cyt_P450_E_grp-I"/>
</dbReference>
<comment type="subcellular location">
    <subcellularLocation>
        <location evidence="4">Endoplasmic reticulum membrane</location>
        <topology evidence="4">Peripheral membrane protein</topology>
    </subcellularLocation>
    <subcellularLocation>
        <location evidence="3">Microsome membrane</location>
        <topology evidence="3">Peripheral membrane protein</topology>
    </subcellularLocation>
</comment>
<comment type="caution">
    <text evidence="16">The sequence shown here is derived from an EMBL/GenBank/DDBJ whole genome shotgun (WGS) entry which is preliminary data.</text>
</comment>
<keyword evidence="6 14" id="KW-0349">Heme</keyword>
<evidence type="ECO:0000313" key="17">
    <source>
        <dbReference type="Proteomes" id="UP001367676"/>
    </source>
</evidence>
<dbReference type="GO" id="GO:0020037">
    <property type="term" value="F:heme binding"/>
    <property type="evidence" value="ECO:0007669"/>
    <property type="project" value="InterPro"/>
</dbReference>
<dbReference type="InterPro" id="IPR001128">
    <property type="entry name" value="Cyt_P450"/>
</dbReference>
<evidence type="ECO:0000256" key="14">
    <source>
        <dbReference type="PIRSR" id="PIRSR602401-1"/>
    </source>
</evidence>
<evidence type="ECO:0000256" key="7">
    <source>
        <dbReference type="ARBA" id="ARBA00022723"/>
    </source>
</evidence>
<evidence type="ECO:0000256" key="3">
    <source>
        <dbReference type="ARBA" id="ARBA00004174"/>
    </source>
</evidence>
<evidence type="ECO:0000256" key="10">
    <source>
        <dbReference type="ARBA" id="ARBA00023002"/>
    </source>
</evidence>
<dbReference type="FunFam" id="1.10.630.10:FF:000035">
    <property type="entry name" value="CYtochrome P450 family"/>
    <property type="match status" value="2"/>
</dbReference>
<keyword evidence="11 14" id="KW-0408">Iron</keyword>
<comment type="similarity">
    <text evidence="5">Belongs to the cytochrome P450 family.</text>
</comment>
<dbReference type="Pfam" id="PF00067">
    <property type="entry name" value="p450"/>
    <property type="match status" value="7"/>
</dbReference>
<dbReference type="PRINTS" id="PR00463">
    <property type="entry name" value="EP450I"/>
</dbReference>
<dbReference type="PANTHER" id="PTHR24291">
    <property type="entry name" value="CYTOCHROME P450 FAMILY 4"/>
    <property type="match status" value="1"/>
</dbReference>
<keyword evidence="17" id="KW-1185">Reference proteome</keyword>
<evidence type="ECO:0008006" key="18">
    <source>
        <dbReference type="Google" id="ProtNLM"/>
    </source>
</evidence>
<evidence type="ECO:0000256" key="12">
    <source>
        <dbReference type="ARBA" id="ARBA00023033"/>
    </source>
</evidence>
<dbReference type="GO" id="GO:0005506">
    <property type="term" value="F:iron ion binding"/>
    <property type="evidence" value="ECO:0007669"/>
    <property type="project" value="InterPro"/>
</dbReference>
<dbReference type="InterPro" id="IPR036396">
    <property type="entry name" value="Cyt_P450_sf"/>
</dbReference>
<name>A0AAN9TGI8_9HEMI</name>
<keyword evidence="7 14" id="KW-0479">Metal-binding</keyword>
<dbReference type="PRINTS" id="PR00385">
    <property type="entry name" value="P450"/>
</dbReference>
<dbReference type="PROSITE" id="PS00086">
    <property type="entry name" value="CYTOCHROME_P450"/>
    <property type="match status" value="6"/>
</dbReference>
<dbReference type="GO" id="GO:0004497">
    <property type="term" value="F:monooxygenase activity"/>
    <property type="evidence" value="ECO:0007669"/>
    <property type="project" value="UniProtKB-KW"/>
</dbReference>
<keyword evidence="8" id="KW-0256">Endoplasmic reticulum</keyword>
<evidence type="ECO:0000256" key="11">
    <source>
        <dbReference type="ARBA" id="ARBA00023004"/>
    </source>
</evidence>
<evidence type="ECO:0000256" key="1">
    <source>
        <dbReference type="ARBA" id="ARBA00001971"/>
    </source>
</evidence>
<evidence type="ECO:0000256" key="15">
    <source>
        <dbReference type="SAM" id="MobiDB-lite"/>
    </source>
</evidence>
<keyword evidence="9" id="KW-0492">Microsome</keyword>
<accession>A0AAN9TGI8</accession>
<proteinExistence type="inferred from homology"/>
<dbReference type="Proteomes" id="UP001367676">
    <property type="component" value="Unassembled WGS sequence"/>
</dbReference>
<evidence type="ECO:0000256" key="5">
    <source>
        <dbReference type="ARBA" id="ARBA00010617"/>
    </source>
</evidence>